<dbReference type="Gene3D" id="3.30.1330.130">
    <property type="match status" value="1"/>
</dbReference>
<reference evidence="2" key="1">
    <citation type="submission" date="2019-11" db="EMBL/GenBank/DDBJ databases">
        <authorList>
            <person name="Feng L."/>
        </authorList>
    </citation>
    <scope>NUCLEOTIDE SEQUENCE</scope>
    <source>
        <strain evidence="2">IbartlettiiLFYP30</strain>
    </source>
</reference>
<dbReference type="RefSeq" id="WP_024036993.1">
    <property type="nucleotide sequence ID" value="NZ_CACRUE010000026.1"/>
</dbReference>
<evidence type="ECO:0000259" key="1">
    <source>
        <dbReference type="Pfam" id="PF02663"/>
    </source>
</evidence>
<dbReference type="AlphaFoldDB" id="A0A6N3C4R3"/>
<proteinExistence type="predicted"/>
<dbReference type="SUPFAM" id="SSF143555">
    <property type="entry name" value="FwdE-like"/>
    <property type="match status" value="1"/>
</dbReference>
<protein>
    <submittedName>
        <fullName evidence="2">FmdE, Molybdenum formylmethanofuran dehydrogenase operon</fullName>
    </submittedName>
</protein>
<organism evidence="2">
    <name type="scientific">Intestinibacter bartlettii</name>
    <dbReference type="NCBI Taxonomy" id="261299"/>
    <lineage>
        <taxon>Bacteria</taxon>
        <taxon>Bacillati</taxon>
        <taxon>Bacillota</taxon>
        <taxon>Clostridia</taxon>
        <taxon>Peptostreptococcales</taxon>
        <taxon>Peptostreptococcaceae</taxon>
        <taxon>Intestinibacter</taxon>
    </lineage>
</organism>
<feature type="domain" description="Formylmethanofuran dehydrogenase subunit E" evidence="1">
    <location>
        <begin position="14"/>
        <end position="108"/>
    </location>
</feature>
<dbReference type="Pfam" id="PF02663">
    <property type="entry name" value="FmdE"/>
    <property type="match status" value="1"/>
</dbReference>
<sequence length="133" mass="15368">MKFDKELWEKVTEFHGHKCPGIAMGFKMCEAVVLEMDVNTLEDEVICISENKTCPVDAVRFIFGCTEDNQKLEIRPSDNLAFSFFNKVNGEKLKVQLRELNKDKKMDKNECMNYILNANPFDLVVFSEPVFGF</sequence>
<evidence type="ECO:0000313" key="2">
    <source>
        <dbReference type="EMBL" id="VYU10334.1"/>
    </source>
</evidence>
<dbReference type="InterPro" id="IPR003814">
    <property type="entry name" value="FmdEsu_dom"/>
</dbReference>
<dbReference type="EMBL" id="CACRUE010000026">
    <property type="protein sequence ID" value="VYU10334.1"/>
    <property type="molecule type" value="Genomic_DNA"/>
</dbReference>
<dbReference type="InterPro" id="IPR053194">
    <property type="entry name" value="tRNA_methyltr_O"/>
</dbReference>
<accession>A0A6N3C4R3</accession>
<gene>
    <name evidence="2" type="ORF">IBLFYP30_01744</name>
</gene>
<dbReference type="PANTHER" id="PTHR39418">
    <property type="entry name" value="DEHYDROGENASE-RELATED"/>
    <property type="match status" value="1"/>
</dbReference>
<name>A0A6N3C4R3_9FIRM</name>
<dbReference type="PANTHER" id="PTHR39418:SF1">
    <property type="entry name" value="DEHYDROGENASE"/>
    <property type="match status" value="1"/>
</dbReference>